<protein>
    <recommendedName>
        <fullName evidence="5">Transmembrane protein</fullName>
    </recommendedName>
</protein>
<evidence type="ECO:0000313" key="4">
    <source>
        <dbReference type="Proteomes" id="UP000326595"/>
    </source>
</evidence>
<name>A0A5E6T7B7_PSEFL</name>
<evidence type="ECO:0000256" key="1">
    <source>
        <dbReference type="SAM" id="Phobius"/>
    </source>
</evidence>
<keyword evidence="1" id="KW-0812">Transmembrane</keyword>
<reference evidence="3" key="1">
    <citation type="submission" date="2019-09" db="EMBL/GenBank/DDBJ databases">
        <authorList>
            <person name="Chandra G."/>
            <person name="Truman W A."/>
        </authorList>
    </citation>
    <scope>NUCLEOTIDE SEQUENCE [LARGE SCALE GENOMIC DNA]</scope>
    <source>
        <strain evidence="3">PS652</strain>
    </source>
</reference>
<dbReference type="AlphaFoldDB" id="A0A5E6T7B7"/>
<reference evidence="2 4" key="2">
    <citation type="submission" date="2024-03" db="EMBL/GenBank/DDBJ databases">
        <authorList>
            <person name="Alaster D. Moffat"/>
            <person name="Govind Chandra"/>
            <person name="Andrew W. Truman"/>
        </authorList>
    </citation>
    <scope>NUCLEOTIDE SEQUENCE [LARGE SCALE GENOMIC DNA]</scope>
    <source>
        <strain evidence="2">PS652</strain>
    </source>
</reference>
<dbReference type="RefSeq" id="WP_038994613.1">
    <property type="nucleotide sequence ID" value="NZ_OZ024668.1"/>
</dbReference>
<proteinExistence type="predicted"/>
<keyword evidence="1" id="KW-1133">Transmembrane helix</keyword>
<feature type="transmembrane region" description="Helical" evidence="1">
    <location>
        <begin position="118"/>
        <end position="135"/>
    </location>
</feature>
<dbReference type="Proteomes" id="UP000326595">
    <property type="component" value="Chromosome"/>
</dbReference>
<feature type="transmembrane region" description="Helical" evidence="1">
    <location>
        <begin position="46"/>
        <end position="72"/>
    </location>
</feature>
<evidence type="ECO:0008006" key="5">
    <source>
        <dbReference type="Google" id="ProtNLM"/>
    </source>
</evidence>
<feature type="transmembrane region" description="Helical" evidence="1">
    <location>
        <begin position="84"/>
        <end position="102"/>
    </location>
</feature>
<dbReference type="EMBL" id="OZ024668">
    <property type="protein sequence ID" value="CAK9888647.1"/>
    <property type="molecule type" value="Genomic_DNA"/>
</dbReference>
<evidence type="ECO:0000313" key="2">
    <source>
        <dbReference type="EMBL" id="CAK9888647.1"/>
    </source>
</evidence>
<evidence type="ECO:0000313" key="3">
    <source>
        <dbReference type="EMBL" id="VVM88800.1"/>
    </source>
</evidence>
<keyword evidence="1" id="KW-0472">Membrane</keyword>
<gene>
    <name evidence="2" type="ORF">PS652_01476</name>
    <name evidence="3" type="ORF">PS652_02672</name>
</gene>
<organism evidence="3">
    <name type="scientific">Pseudomonas fluorescens</name>
    <dbReference type="NCBI Taxonomy" id="294"/>
    <lineage>
        <taxon>Bacteria</taxon>
        <taxon>Pseudomonadati</taxon>
        <taxon>Pseudomonadota</taxon>
        <taxon>Gammaproteobacteria</taxon>
        <taxon>Pseudomonadales</taxon>
        <taxon>Pseudomonadaceae</taxon>
        <taxon>Pseudomonas</taxon>
    </lineage>
</organism>
<accession>A0A5E6T7B7</accession>
<sequence>MIKWRPPRPQWRHLALLLYLLSLVLPAVYSEDHNWLHEVYSNDVNSGFHALILGLPAMLYGYPAWLANPFFLAAYRSRSGLRSLIYALLALLAGLSVQWQLITWQDEEGKFVVTGFTWGYYLWLMSFAWLGVCAVRRMTAPRLTPENSAASV</sequence>
<dbReference type="EMBL" id="CABVHG010000014">
    <property type="protein sequence ID" value="VVM88800.1"/>
    <property type="molecule type" value="Genomic_DNA"/>
</dbReference>